<sequence length="311" mass="33771">MVRKAREALPIAVLAVSLTGCGLVSPFSARPAGTPAAASPSRPGATPAPATTPAPTPEPSSGAPRLTPAAAKKAAASWVAAYNKMIKKRGWWRDPALMVTLLGEAALHEAVIDRAHAAEDKKRTRKPIRLTGRQTYYVPREQPPGGEWFMLQATYRGEDRPHILSFWREAGTPSFVLAGKSPLHYGERVPEPRRDSGGYVTAAPRTVGTLLALEYQTFWNSPKHTSAAGATGYRLAKDNFSRRAFPQVYKGLYAAYRSFTPAYGFVTRSGGSFYLFSLLNHPQGVTQVLTVGAFVPRGRKTIDEIAGDWYA</sequence>
<keyword evidence="4" id="KW-1185">Reference proteome</keyword>
<feature type="domain" description="DUF8094" evidence="2">
    <location>
        <begin position="67"/>
        <end position="278"/>
    </location>
</feature>
<evidence type="ECO:0000259" key="2">
    <source>
        <dbReference type="Pfam" id="PF26366"/>
    </source>
</evidence>
<comment type="caution">
    <text evidence="3">The sequence shown here is derived from an EMBL/GenBank/DDBJ whole genome shotgun (WGS) entry which is preliminary data.</text>
</comment>
<feature type="region of interest" description="Disordered" evidence="1">
    <location>
        <begin position="30"/>
        <end position="69"/>
    </location>
</feature>
<name>A0ABQ2QY20_9ACTN</name>
<dbReference type="RefSeq" id="WP_189247274.1">
    <property type="nucleotide sequence ID" value="NZ_BMQJ01000007.1"/>
</dbReference>
<feature type="compositionally biased region" description="Low complexity" evidence="1">
    <location>
        <begin position="59"/>
        <end position="69"/>
    </location>
</feature>
<dbReference type="PROSITE" id="PS51257">
    <property type="entry name" value="PROKAR_LIPOPROTEIN"/>
    <property type="match status" value="1"/>
</dbReference>
<reference evidence="4" key="1">
    <citation type="journal article" date="2019" name="Int. J. Syst. Evol. Microbiol.">
        <title>The Global Catalogue of Microorganisms (GCM) 10K type strain sequencing project: providing services to taxonomists for standard genome sequencing and annotation.</title>
        <authorList>
            <consortium name="The Broad Institute Genomics Platform"/>
            <consortium name="The Broad Institute Genome Sequencing Center for Infectious Disease"/>
            <person name="Wu L."/>
            <person name="Ma J."/>
        </authorList>
    </citation>
    <scope>NUCLEOTIDE SEQUENCE [LARGE SCALE GENOMIC DNA]</scope>
    <source>
        <strain evidence="4">JCM 3115</strain>
    </source>
</reference>
<feature type="compositionally biased region" description="Low complexity" evidence="1">
    <location>
        <begin position="30"/>
        <end position="49"/>
    </location>
</feature>
<dbReference type="Proteomes" id="UP000611554">
    <property type="component" value="Unassembled WGS sequence"/>
</dbReference>
<dbReference type="Pfam" id="PF26366">
    <property type="entry name" value="DUF8094"/>
    <property type="match status" value="1"/>
</dbReference>
<evidence type="ECO:0000256" key="1">
    <source>
        <dbReference type="SAM" id="MobiDB-lite"/>
    </source>
</evidence>
<evidence type="ECO:0000313" key="4">
    <source>
        <dbReference type="Proteomes" id="UP000611554"/>
    </source>
</evidence>
<dbReference type="InterPro" id="IPR058407">
    <property type="entry name" value="DUF8094"/>
</dbReference>
<evidence type="ECO:0000313" key="3">
    <source>
        <dbReference type="EMBL" id="GGP99675.1"/>
    </source>
</evidence>
<gene>
    <name evidence="3" type="ORF">GCM10010140_32150</name>
</gene>
<organism evidence="3 4">
    <name type="scientific">Streptosporangium pseudovulgare</name>
    <dbReference type="NCBI Taxonomy" id="35765"/>
    <lineage>
        <taxon>Bacteria</taxon>
        <taxon>Bacillati</taxon>
        <taxon>Actinomycetota</taxon>
        <taxon>Actinomycetes</taxon>
        <taxon>Streptosporangiales</taxon>
        <taxon>Streptosporangiaceae</taxon>
        <taxon>Streptosporangium</taxon>
    </lineage>
</organism>
<protein>
    <recommendedName>
        <fullName evidence="2">DUF8094 domain-containing protein</fullName>
    </recommendedName>
</protein>
<dbReference type="EMBL" id="BMQJ01000007">
    <property type="protein sequence ID" value="GGP99675.1"/>
    <property type="molecule type" value="Genomic_DNA"/>
</dbReference>
<proteinExistence type="predicted"/>
<accession>A0ABQ2QY20</accession>